<dbReference type="InterPro" id="IPR044066">
    <property type="entry name" value="TRIAD_supradom"/>
</dbReference>
<dbReference type="InterPro" id="IPR031127">
    <property type="entry name" value="E3_UB_ligase_RBR"/>
</dbReference>
<dbReference type="SUPFAM" id="SSF57850">
    <property type="entry name" value="RING/U-box"/>
    <property type="match status" value="2"/>
</dbReference>
<protein>
    <submittedName>
        <fullName evidence="13">Uncharacterized protein</fullName>
    </submittedName>
</protein>
<dbReference type="GO" id="GO:0008270">
    <property type="term" value="F:zinc ion binding"/>
    <property type="evidence" value="ECO:0007669"/>
    <property type="project" value="UniProtKB-KW"/>
</dbReference>
<keyword evidence="10" id="KW-0812">Transmembrane</keyword>
<feature type="domain" description="RING-type" evidence="12">
    <location>
        <begin position="60"/>
        <end position="283"/>
    </location>
</feature>
<feature type="transmembrane region" description="Helical" evidence="10">
    <location>
        <begin position="280"/>
        <end position="306"/>
    </location>
</feature>
<comment type="caution">
    <text evidence="13">The sequence shown here is derived from an EMBL/GenBank/DDBJ whole genome shotgun (WGS) entry which is preliminary data.</text>
</comment>
<dbReference type="Proteomes" id="UP001202328">
    <property type="component" value="Unassembled WGS sequence"/>
</dbReference>
<dbReference type="CDD" id="cd22584">
    <property type="entry name" value="Rcat_RBR_unk"/>
    <property type="match status" value="1"/>
</dbReference>
<evidence type="ECO:0000256" key="6">
    <source>
        <dbReference type="ARBA" id="ARBA00022771"/>
    </source>
</evidence>
<dbReference type="EMBL" id="JAJJMB010010543">
    <property type="protein sequence ID" value="KAI3907949.1"/>
    <property type="molecule type" value="Genomic_DNA"/>
</dbReference>
<evidence type="ECO:0000256" key="2">
    <source>
        <dbReference type="ARBA" id="ARBA00005884"/>
    </source>
</evidence>
<evidence type="ECO:0000256" key="7">
    <source>
        <dbReference type="ARBA" id="ARBA00022786"/>
    </source>
</evidence>
<dbReference type="PROSITE" id="PS51873">
    <property type="entry name" value="TRIAD"/>
    <property type="match status" value="1"/>
</dbReference>
<keyword evidence="10" id="KW-1133">Transmembrane helix</keyword>
<evidence type="ECO:0000256" key="1">
    <source>
        <dbReference type="ARBA" id="ARBA00003976"/>
    </source>
</evidence>
<name>A0AAD4SHP6_9MAGN</name>
<evidence type="ECO:0000256" key="9">
    <source>
        <dbReference type="PROSITE-ProRule" id="PRU00175"/>
    </source>
</evidence>
<keyword evidence="8" id="KW-0862">Zinc</keyword>
<dbReference type="Gene3D" id="3.30.40.10">
    <property type="entry name" value="Zinc/RING finger domain, C3HC4 (zinc finger)"/>
    <property type="match status" value="1"/>
</dbReference>
<evidence type="ECO:0000313" key="13">
    <source>
        <dbReference type="EMBL" id="KAI3907949.1"/>
    </source>
</evidence>
<dbReference type="PROSITE" id="PS50089">
    <property type="entry name" value="ZF_RING_2"/>
    <property type="match status" value="1"/>
</dbReference>
<keyword evidence="3" id="KW-0808">Transferase</keyword>
<keyword evidence="10" id="KW-0472">Membrane</keyword>
<evidence type="ECO:0000259" key="11">
    <source>
        <dbReference type="PROSITE" id="PS50089"/>
    </source>
</evidence>
<evidence type="ECO:0000259" key="12">
    <source>
        <dbReference type="PROSITE" id="PS51873"/>
    </source>
</evidence>
<evidence type="ECO:0000256" key="8">
    <source>
        <dbReference type="ARBA" id="ARBA00022833"/>
    </source>
</evidence>
<gene>
    <name evidence="13" type="ORF">MKW98_003594</name>
</gene>
<keyword evidence="6 9" id="KW-0863">Zinc-finger</keyword>
<keyword evidence="7" id="KW-0833">Ubl conjugation pathway</keyword>
<dbReference type="FunFam" id="3.30.40.10:FF:000230">
    <property type="entry name" value="RBR-type E3 ubiquitin transferase"/>
    <property type="match status" value="1"/>
</dbReference>
<dbReference type="AlphaFoldDB" id="A0AAD4SHP6"/>
<keyword evidence="14" id="KW-1185">Reference proteome</keyword>
<dbReference type="PANTHER" id="PTHR11685">
    <property type="entry name" value="RBR FAMILY RING FINGER AND IBR DOMAIN-CONTAINING"/>
    <property type="match status" value="1"/>
</dbReference>
<evidence type="ECO:0000256" key="4">
    <source>
        <dbReference type="ARBA" id="ARBA00022723"/>
    </source>
</evidence>
<evidence type="ECO:0000313" key="14">
    <source>
        <dbReference type="Proteomes" id="UP001202328"/>
    </source>
</evidence>
<comment type="function">
    <text evidence="1">Might act as an E3 ubiquitin-protein ligase, or as part of E3 complex, which accepts ubiquitin from specific E2 ubiquitin-conjugating enzymes and then transfers it to substrates.</text>
</comment>
<evidence type="ECO:0000256" key="5">
    <source>
        <dbReference type="ARBA" id="ARBA00022737"/>
    </source>
</evidence>
<dbReference type="InterPro" id="IPR017907">
    <property type="entry name" value="Znf_RING_CS"/>
</dbReference>
<sequence>MSDGTIGVCSENSSLTTKLNSFTSMANIQLDDQNPSPDTLVDNEIHLDATSPNYDEENNFFFTCEICVELVPLNTKFKNIDLRCSHNYCTDCIAKYIQVKVTQDNTSQIKCPNTNCSVVLDTLSCRSFLSEKVFEKWCRVHCESSILLESSKGGFAYGRSYCPYRDCSELILNECVETSQSTKLSKSNCPSCKKLFCFHCMVPWTEKHRCTDRSETIIDIDSNDVLFMENVKHNNWVRCPSCYHYVERNQGCSSMTCRCRTTFCYNCGEKACKCKNILCWWQSLILSMYFLVLSPLFLLAGICVVIHIGAVKFFLNFGILPPDHELAFGIDAGRQQQQVTPPP</sequence>
<evidence type="ECO:0000256" key="3">
    <source>
        <dbReference type="ARBA" id="ARBA00022679"/>
    </source>
</evidence>
<accession>A0AAD4SHP6</accession>
<reference evidence="13" key="1">
    <citation type="submission" date="2022-04" db="EMBL/GenBank/DDBJ databases">
        <title>A functionally conserved STORR gene fusion in Papaver species that diverged 16.8 million years ago.</title>
        <authorList>
            <person name="Catania T."/>
        </authorList>
    </citation>
    <scope>NUCLEOTIDE SEQUENCE</scope>
    <source>
        <strain evidence="13">S-188037</strain>
    </source>
</reference>
<dbReference type="PROSITE" id="PS00518">
    <property type="entry name" value="ZF_RING_1"/>
    <property type="match status" value="1"/>
</dbReference>
<keyword evidence="5" id="KW-0677">Repeat</keyword>
<comment type="similarity">
    <text evidence="2">Belongs to the RBR family. Ariadne subfamily.</text>
</comment>
<dbReference type="GO" id="GO:0004842">
    <property type="term" value="F:ubiquitin-protein transferase activity"/>
    <property type="evidence" value="ECO:0007669"/>
    <property type="project" value="InterPro"/>
</dbReference>
<dbReference type="Gene3D" id="1.20.120.1750">
    <property type="match status" value="1"/>
</dbReference>
<proteinExistence type="inferred from homology"/>
<evidence type="ECO:0000256" key="10">
    <source>
        <dbReference type="SAM" id="Phobius"/>
    </source>
</evidence>
<dbReference type="InterPro" id="IPR001841">
    <property type="entry name" value="Znf_RING"/>
</dbReference>
<feature type="domain" description="RING-type" evidence="11">
    <location>
        <begin position="64"/>
        <end position="112"/>
    </location>
</feature>
<organism evidence="13 14">
    <name type="scientific">Papaver atlanticum</name>
    <dbReference type="NCBI Taxonomy" id="357466"/>
    <lineage>
        <taxon>Eukaryota</taxon>
        <taxon>Viridiplantae</taxon>
        <taxon>Streptophyta</taxon>
        <taxon>Embryophyta</taxon>
        <taxon>Tracheophyta</taxon>
        <taxon>Spermatophyta</taxon>
        <taxon>Magnoliopsida</taxon>
        <taxon>Ranunculales</taxon>
        <taxon>Papaveraceae</taxon>
        <taxon>Papaveroideae</taxon>
        <taxon>Papaver</taxon>
    </lineage>
</organism>
<keyword evidence="4" id="KW-0479">Metal-binding</keyword>
<dbReference type="InterPro" id="IPR013083">
    <property type="entry name" value="Znf_RING/FYVE/PHD"/>
</dbReference>
<dbReference type="GO" id="GO:0016567">
    <property type="term" value="P:protein ubiquitination"/>
    <property type="evidence" value="ECO:0007669"/>
    <property type="project" value="InterPro"/>
</dbReference>